<sequence length="199" mass="21928">MAQRSPLSHNDLEDPEIEASIPPQDDLSSIMAALDLSSLDVHPPMQSNRHHYHVRDRGVMESWFRAAEASQGVPGGRVQAFEAANPAASLGSPPSTAASAESPTSISDQPGLWYSRDRVKYKRFQSQDAALADWRRALRAREVEAISDVAPAEVGLVTVSTGLGLNLAQRRQRVRDCFAAVARRKREAEARCEREAEER</sequence>
<feature type="non-terminal residue" evidence="1">
    <location>
        <position position="199"/>
    </location>
</feature>
<reference evidence="1" key="2">
    <citation type="journal article" date="2022" name="New Phytol.">
        <title>Evolutionary transition to the ectomycorrhizal habit in the genomes of a hyperdiverse lineage of mushroom-forming fungi.</title>
        <authorList>
            <person name="Looney B."/>
            <person name="Miyauchi S."/>
            <person name="Morin E."/>
            <person name="Drula E."/>
            <person name="Courty P.E."/>
            <person name="Kohler A."/>
            <person name="Kuo A."/>
            <person name="LaButti K."/>
            <person name="Pangilinan J."/>
            <person name="Lipzen A."/>
            <person name="Riley R."/>
            <person name="Andreopoulos W."/>
            <person name="He G."/>
            <person name="Johnson J."/>
            <person name="Nolan M."/>
            <person name="Tritt A."/>
            <person name="Barry K.W."/>
            <person name="Grigoriev I.V."/>
            <person name="Nagy L.G."/>
            <person name="Hibbett D."/>
            <person name="Henrissat B."/>
            <person name="Matheny P.B."/>
            <person name="Labbe J."/>
            <person name="Martin F.M."/>
        </authorList>
    </citation>
    <scope>NUCLEOTIDE SEQUENCE</scope>
    <source>
        <strain evidence="1">FP105234-sp</strain>
    </source>
</reference>
<gene>
    <name evidence="1" type="ORF">FA95DRAFT_1578823</name>
</gene>
<evidence type="ECO:0000313" key="2">
    <source>
        <dbReference type="Proteomes" id="UP000814033"/>
    </source>
</evidence>
<dbReference type="EMBL" id="MU276931">
    <property type="protein sequence ID" value="KAI0037471.1"/>
    <property type="molecule type" value="Genomic_DNA"/>
</dbReference>
<protein>
    <submittedName>
        <fullName evidence="1">Uncharacterized protein</fullName>
    </submittedName>
</protein>
<keyword evidence="2" id="KW-1185">Reference proteome</keyword>
<accession>A0ACB8R1Q6</accession>
<name>A0ACB8R1Q6_9AGAM</name>
<comment type="caution">
    <text evidence="1">The sequence shown here is derived from an EMBL/GenBank/DDBJ whole genome shotgun (WGS) entry which is preliminary data.</text>
</comment>
<organism evidence="1 2">
    <name type="scientific">Auriscalpium vulgare</name>
    <dbReference type="NCBI Taxonomy" id="40419"/>
    <lineage>
        <taxon>Eukaryota</taxon>
        <taxon>Fungi</taxon>
        <taxon>Dikarya</taxon>
        <taxon>Basidiomycota</taxon>
        <taxon>Agaricomycotina</taxon>
        <taxon>Agaricomycetes</taxon>
        <taxon>Russulales</taxon>
        <taxon>Auriscalpiaceae</taxon>
        <taxon>Auriscalpium</taxon>
    </lineage>
</organism>
<proteinExistence type="predicted"/>
<dbReference type="Proteomes" id="UP000814033">
    <property type="component" value="Unassembled WGS sequence"/>
</dbReference>
<evidence type="ECO:0000313" key="1">
    <source>
        <dbReference type="EMBL" id="KAI0037471.1"/>
    </source>
</evidence>
<reference evidence="1" key="1">
    <citation type="submission" date="2021-02" db="EMBL/GenBank/DDBJ databases">
        <authorList>
            <consortium name="DOE Joint Genome Institute"/>
            <person name="Ahrendt S."/>
            <person name="Looney B.P."/>
            <person name="Miyauchi S."/>
            <person name="Morin E."/>
            <person name="Drula E."/>
            <person name="Courty P.E."/>
            <person name="Chicoki N."/>
            <person name="Fauchery L."/>
            <person name="Kohler A."/>
            <person name="Kuo A."/>
            <person name="Labutti K."/>
            <person name="Pangilinan J."/>
            <person name="Lipzen A."/>
            <person name="Riley R."/>
            <person name="Andreopoulos W."/>
            <person name="He G."/>
            <person name="Johnson J."/>
            <person name="Barry K.W."/>
            <person name="Grigoriev I.V."/>
            <person name="Nagy L."/>
            <person name="Hibbett D."/>
            <person name="Henrissat B."/>
            <person name="Matheny P.B."/>
            <person name="Labbe J."/>
            <person name="Martin F."/>
        </authorList>
    </citation>
    <scope>NUCLEOTIDE SEQUENCE</scope>
    <source>
        <strain evidence="1">FP105234-sp</strain>
    </source>
</reference>